<evidence type="ECO:0000256" key="14">
    <source>
        <dbReference type="SAM" id="Phobius"/>
    </source>
</evidence>
<keyword evidence="7 14" id="KW-0812">Transmembrane</keyword>
<comment type="caution">
    <text evidence="16">The sequence shown here is derived from an EMBL/GenBank/DDBJ whole genome shotgun (WGS) entry which is preliminary data.</text>
</comment>
<dbReference type="Proteomes" id="UP000013070">
    <property type="component" value="Unassembled WGS sequence"/>
</dbReference>
<evidence type="ECO:0000256" key="9">
    <source>
        <dbReference type="ARBA" id="ARBA00022777"/>
    </source>
</evidence>
<keyword evidence="11 14" id="KW-1133">Transmembrane helix</keyword>
<dbReference type="GO" id="GO:0000155">
    <property type="term" value="F:phosphorelay sensor kinase activity"/>
    <property type="evidence" value="ECO:0007669"/>
    <property type="project" value="InterPro"/>
</dbReference>
<evidence type="ECO:0000256" key="4">
    <source>
        <dbReference type="ARBA" id="ARBA00022475"/>
    </source>
</evidence>
<evidence type="ECO:0000256" key="11">
    <source>
        <dbReference type="ARBA" id="ARBA00022989"/>
    </source>
</evidence>
<dbReference type="SUPFAM" id="SSF47384">
    <property type="entry name" value="Homodimeric domain of signal transducing histidine kinase"/>
    <property type="match status" value="1"/>
</dbReference>
<dbReference type="GO" id="GO:0005524">
    <property type="term" value="F:ATP binding"/>
    <property type="evidence" value="ECO:0007669"/>
    <property type="project" value="UniProtKB-KW"/>
</dbReference>
<dbReference type="PANTHER" id="PTHR45528">
    <property type="entry name" value="SENSOR HISTIDINE KINASE CPXA"/>
    <property type="match status" value="1"/>
</dbReference>
<dbReference type="CDD" id="cd00082">
    <property type="entry name" value="HisKA"/>
    <property type="match status" value="1"/>
</dbReference>
<reference evidence="16 17" key="1">
    <citation type="submission" date="2013-02" db="EMBL/GenBank/DDBJ databases">
        <title>The Genome Sequence of Acinetobacter sp. NIPH 899.</title>
        <authorList>
            <consortium name="The Broad Institute Genome Sequencing Platform"/>
            <consortium name="The Broad Institute Genome Sequencing Center for Infectious Disease"/>
            <person name="Cerqueira G."/>
            <person name="Feldgarden M."/>
            <person name="Courvalin P."/>
            <person name="Perichon B."/>
            <person name="Grillot-Courvalin C."/>
            <person name="Clermont D."/>
            <person name="Rocha E."/>
            <person name="Yoon E.-J."/>
            <person name="Nemec A."/>
            <person name="Walker B."/>
            <person name="Young S.K."/>
            <person name="Zeng Q."/>
            <person name="Gargeya S."/>
            <person name="Fitzgerald M."/>
            <person name="Haas B."/>
            <person name="Abouelleil A."/>
            <person name="Alvarado L."/>
            <person name="Arachchi H.M."/>
            <person name="Berlin A.M."/>
            <person name="Chapman S.B."/>
            <person name="Dewar J."/>
            <person name="Goldberg J."/>
            <person name="Griggs A."/>
            <person name="Gujja S."/>
            <person name="Hansen M."/>
            <person name="Howarth C."/>
            <person name="Imamovic A."/>
            <person name="Larimer J."/>
            <person name="McCowan C."/>
            <person name="Murphy C."/>
            <person name="Neiman D."/>
            <person name="Pearson M."/>
            <person name="Priest M."/>
            <person name="Roberts A."/>
            <person name="Saif S."/>
            <person name="Shea T."/>
            <person name="Sisk P."/>
            <person name="Sykes S."/>
            <person name="Wortman J."/>
            <person name="Nusbaum C."/>
            <person name="Birren B."/>
        </authorList>
    </citation>
    <scope>NUCLEOTIDE SEQUENCE [LARGE SCALE GENOMIC DNA]</scope>
    <source>
        <strain evidence="16 17">NIPH 899</strain>
    </source>
</reference>
<feature type="domain" description="HAMP" evidence="15">
    <location>
        <begin position="50"/>
        <end position="103"/>
    </location>
</feature>
<dbReference type="SUPFAM" id="SSF158472">
    <property type="entry name" value="HAMP domain-like"/>
    <property type="match status" value="1"/>
</dbReference>
<dbReference type="SMART" id="SM00388">
    <property type="entry name" value="HisKA"/>
    <property type="match status" value="1"/>
</dbReference>
<evidence type="ECO:0000256" key="7">
    <source>
        <dbReference type="ARBA" id="ARBA00022692"/>
    </source>
</evidence>
<organism evidence="16 17">
    <name type="scientific">Acinetobacter variabilis</name>
    <dbReference type="NCBI Taxonomy" id="70346"/>
    <lineage>
        <taxon>Bacteria</taxon>
        <taxon>Pseudomonadati</taxon>
        <taxon>Pseudomonadota</taxon>
        <taxon>Gammaproteobacteria</taxon>
        <taxon>Moraxellales</taxon>
        <taxon>Moraxellaceae</taxon>
        <taxon>Acinetobacter</taxon>
    </lineage>
</organism>
<dbReference type="PANTHER" id="PTHR45528:SF1">
    <property type="entry name" value="SENSOR HISTIDINE KINASE CPXA"/>
    <property type="match status" value="1"/>
</dbReference>
<dbReference type="eggNOG" id="COG0642">
    <property type="taxonomic scope" value="Bacteria"/>
</dbReference>
<dbReference type="GO" id="GO:0005886">
    <property type="term" value="C:plasma membrane"/>
    <property type="evidence" value="ECO:0007669"/>
    <property type="project" value="UniProtKB-SubCell"/>
</dbReference>
<evidence type="ECO:0000259" key="15">
    <source>
        <dbReference type="PROSITE" id="PS50885"/>
    </source>
</evidence>
<evidence type="ECO:0000256" key="13">
    <source>
        <dbReference type="ARBA" id="ARBA00023136"/>
    </source>
</evidence>
<keyword evidence="13 14" id="KW-0472">Membrane</keyword>
<accession>N8WTN8</accession>
<dbReference type="Gene3D" id="6.10.340.10">
    <property type="match status" value="1"/>
</dbReference>
<dbReference type="PROSITE" id="PS50885">
    <property type="entry name" value="HAMP"/>
    <property type="match status" value="1"/>
</dbReference>
<dbReference type="Gene3D" id="1.10.287.130">
    <property type="match status" value="1"/>
</dbReference>
<name>N8WTN8_9GAMM</name>
<evidence type="ECO:0000256" key="8">
    <source>
        <dbReference type="ARBA" id="ARBA00022741"/>
    </source>
</evidence>
<keyword evidence="17" id="KW-1185">Reference proteome</keyword>
<keyword evidence="4" id="KW-1003">Cell membrane</keyword>
<dbReference type="InterPro" id="IPR003661">
    <property type="entry name" value="HisK_dim/P_dom"/>
</dbReference>
<evidence type="ECO:0000256" key="12">
    <source>
        <dbReference type="ARBA" id="ARBA00023012"/>
    </source>
</evidence>
<keyword evidence="10" id="KW-0067">ATP-binding</keyword>
<evidence type="ECO:0000256" key="6">
    <source>
        <dbReference type="ARBA" id="ARBA00022679"/>
    </source>
</evidence>
<dbReference type="AlphaFoldDB" id="N8WTN8"/>
<proteinExistence type="predicted"/>
<feature type="transmembrane region" description="Helical" evidence="14">
    <location>
        <begin position="26"/>
        <end position="47"/>
    </location>
</feature>
<dbReference type="EMBL" id="APPE01000064">
    <property type="protein sequence ID" value="ENU98607.1"/>
    <property type="molecule type" value="Genomic_DNA"/>
</dbReference>
<evidence type="ECO:0000313" key="17">
    <source>
        <dbReference type="Proteomes" id="UP000013070"/>
    </source>
</evidence>
<dbReference type="HOGENOM" id="CLU_1522027_0_0_6"/>
<comment type="subcellular location">
    <subcellularLocation>
        <location evidence="2">Cell membrane</location>
        <topology evidence="2">Multi-pass membrane protein</topology>
    </subcellularLocation>
</comment>
<gene>
    <name evidence="16" type="ORF">F969_02407</name>
</gene>
<keyword evidence="6" id="KW-0808">Transferase</keyword>
<dbReference type="InterPro" id="IPR036097">
    <property type="entry name" value="HisK_dim/P_sf"/>
</dbReference>
<dbReference type="Pfam" id="PF00512">
    <property type="entry name" value="HisKA"/>
    <property type="match status" value="1"/>
</dbReference>
<dbReference type="EC" id="2.7.13.3" evidence="3"/>
<evidence type="ECO:0000256" key="2">
    <source>
        <dbReference type="ARBA" id="ARBA00004651"/>
    </source>
</evidence>
<protein>
    <recommendedName>
        <fullName evidence="3">histidine kinase</fullName>
        <ecNumber evidence="3">2.7.13.3</ecNumber>
    </recommendedName>
</protein>
<evidence type="ECO:0000313" key="16">
    <source>
        <dbReference type="EMBL" id="ENU98607.1"/>
    </source>
</evidence>
<keyword evidence="9" id="KW-0418">Kinase</keyword>
<dbReference type="SMART" id="SM00304">
    <property type="entry name" value="HAMP"/>
    <property type="match status" value="1"/>
</dbReference>
<dbReference type="CDD" id="cd06225">
    <property type="entry name" value="HAMP"/>
    <property type="match status" value="1"/>
</dbReference>
<dbReference type="Pfam" id="PF00672">
    <property type="entry name" value="HAMP"/>
    <property type="match status" value="1"/>
</dbReference>
<keyword evidence="8" id="KW-0547">Nucleotide-binding</keyword>
<dbReference type="InterPro" id="IPR050398">
    <property type="entry name" value="HssS/ArlS-like"/>
</dbReference>
<comment type="catalytic activity">
    <reaction evidence="1">
        <text>ATP + protein L-histidine = ADP + protein N-phospho-L-histidine.</text>
        <dbReference type="EC" id="2.7.13.3"/>
    </reaction>
</comment>
<evidence type="ECO:0000256" key="10">
    <source>
        <dbReference type="ARBA" id="ARBA00022840"/>
    </source>
</evidence>
<keyword evidence="5" id="KW-0597">Phosphoprotein</keyword>
<evidence type="ECO:0000256" key="3">
    <source>
        <dbReference type="ARBA" id="ARBA00012438"/>
    </source>
</evidence>
<dbReference type="InterPro" id="IPR003660">
    <property type="entry name" value="HAMP_dom"/>
</dbReference>
<dbReference type="PATRIC" id="fig|1217710.3.peg.2293"/>
<dbReference type="FunFam" id="1.10.287.130:FF:000001">
    <property type="entry name" value="Two-component sensor histidine kinase"/>
    <property type="match status" value="1"/>
</dbReference>
<evidence type="ECO:0000256" key="1">
    <source>
        <dbReference type="ARBA" id="ARBA00000085"/>
    </source>
</evidence>
<sequence>MDFNGQTYQLIAGKQLIAGQQVLKHYLIKLVIYTLLGIILSTLLAWLMEHYLLRSMRQLIYATQQINVQQLDQRIELPSRTIEVQQLTEAINAMLDRIQQGYEQLVRFSEDISHELRTPLNNLMGQTQIALSKSRSRDELENLLYSHLEEYERLTQMIENMLFIARVEHGHYQIEK</sequence>
<evidence type="ECO:0000256" key="5">
    <source>
        <dbReference type="ARBA" id="ARBA00022553"/>
    </source>
</evidence>
<keyword evidence="12" id="KW-0902">Two-component regulatory system</keyword>